<protein>
    <submittedName>
        <fullName evidence="1">Uncharacterized protein</fullName>
    </submittedName>
</protein>
<sequence>MVEVFKTDVDSTASARRITAAIMEAMEGCRANFDLEDCDRILRVCRDSGTVDAEAVIALVRKHDYSAVVLEDIVTQSITS</sequence>
<evidence type="ECO:0000313" key="2">
    <source>
        <dbReference type="Proteomes" id="UP001485459"/>
    </source>
</evidence>
<dbReference type="RefSeq" id="WP_341835983.1">
    <property type="nucleotide sequence ID" value="NZ_CP149822.1"/>
</dbReference>
<evidence type="ECO:0000313" key="1">
    <source>
        <dbReference type="EMBL" id="WZN41124.1"/>
    </source>
</evidence>
<dbReference type="EMBL" id="CP149822">
    <property type="protein sequence ID" value="WZN41124.1"/>
    <property type="molecule type" value="Genomic_DNA"/>
</dbReference>
<proteinExistence type="predicted"/>
<accession>A0ABZ2YN22</accession>
<dbReference type="Proteomes" id="UP001485459">
    <property type="component" value="Chromosome"/>
</dbReference>
<reference evidence="2" key="1">
    <citation type="submission" date="2024-03" db="EMBL/GenBank/DDBJ databases">
        <title>Chitinophaga horti sp. nov., isolated from garden soil.</title>
        <authorList>
            <person name="Lee D.S."/>
            <person name="Han D.M."/>
            <person name="Baek J.H."/>
            <person name="Choi D.G."/>
            <person name="Jeon J.H."/>
            <person name="Jeon C.O."/>
        </authorList>
    </citation>
    <scope>NUCLEOTIDE SEQUENCE [LARGE SCALE GENOMIC DNA]</scope>
    <source>
        <strain evidence="2">GPA1</strain>
    </source>
</reference>
<gene>
    <name evidence="1" type="ORF">WJU16_24480</name>
</gene>
<keyword evidence="2" id="KW-1185">Reference proteome</keyword>
<organism evidence="1 2">
    <name type="scientific">Chitinophaga pollutisoli</name>
    <dbReference type="NCBI Taxonomy" id="3133966"/>
    <lineage>
        <taxon>Bacteria</taxon>
        <taxon>Pseudomonadati</taxon>
        <taxon>Bacteroidota</taxon>
        <taxon>Chitinophagia</taxon>
        <taxon>Chitinophagales</taxon>
        <taxon>Chitinophagaceae</taxon>
        <taxon>Chitinophaga</taxon>
    </lineage>
</organism>
<name>A0ABZ2YN22_9BACT</name>